<sequence>MAELDLEYLTRVDAKSMFGNLCLSLIVVGIHLFMAIYGLSVFLETRDDLKKGRRLYIVISFIITGLASLNASLEAAWVFKLIFESTSPLDYLDHTVDAFNSWEQHASFASITAMVYRCYIIWKDHWWVSIPPTLTCLTALALGIFDGYKKMPNVANDSARYTSAVTILTVSTNVMVTSMILFYLIRARRGLSKVLPSRDLKLYTGVVALLLESALPLSIFGIMYATVIMCTPKETNGANAAYISFSYVMSFLFYAFTALSPQMIIFKVTTGRSWVSQFPRVDEQGVLSNGIVFAPQGTDSSFAQSVIDRDLGRDSGREET</sequence>
<comment type="caution">
    <text evidence="2">The sequence shown here is derived from an EMBL/GenBank/DDBJ whole genome shotgun (WGS) entry which is preliminary data.</text>
</comment>
<feature type="non-terminal residue" evidence="2">
    <location>
        <position position="320"/>
    </location>
</feature>
<protein>
    <submittedName>
        <fullName evidence="2">Uncharacterized protein</fullName>
    </submittedName>
</protein>
<organism evidence="2 3">
    <name type="scientific">Candolleomyces eurysporus</name>
    <dbReference type="NCBI Taxonomy" id="2828524"/>
    <lineage>
        <taxon>Eukaryota</taxon>
        <taxon>Fungi</taxon>
        <taxon>Dikarya</taxon>
        <taxon>Basidiomycota</taxon>
        <taxon>Agaricomycotina</taxon>
        <taxon>Agaricomycetes</taxon>
        <taxon>Agaricomycetidae</taxon>
        <taxon>Agaricales</taxon>
        <taxon>Agaricineae</taxon>
        <taxon>Psathyrellaceae</taxon>
        <taxon>Candolleomyces</taxon>
    </lineage>
</organism>
<dbReference type="Proteomes" id="UP001140091">
    <property type="component" value="Unassembled WGS sequence"/>
</dbReference>
<proteinExistence type="predicted"/>
<keyword evidence="1" id="KW-1133">Transmembrane helix</keyword>
<feature type="transmembrane region" description="Helical" evidence="1">
    <location>
        <begin position="206"/>
        <end position="228"/>
    </location>
</feature>
<evidence type="ECO:0000313" key="3">
    <source>
        <dbReference type="Proteomes" id="UP001140091"/>
    </source>
</evidence>
<name>A0A9W8MK32_9AGAR</name>
<evidence type="ECO:0000256" key="1">
    <source>
        <dbReference type="SAM" id="Phobius"/>
    </source>
</evidence>
<feature type="transmembrane region" description="Helical" evidence="1">
    <location>
        <begin position="165"/>
        <end position="185"/>
    </location>
</feature>
<keyword evidence="1" id="KW-0472">Membrane</keyword>
<dbReference type="OrthoDB" id="2756618at2759"/>
<keyword evidence="3" id="KW-1185">Reference proteome</keyword>
<reference evidence="2" key="1">
    <citation type="submission" date="2022-06" db="EMBL/GenBank/DDBJ databases">
        <title>Genome Sequence of Candolleomyces eurysporus.</title>
        <authorList>
            <person name="Buettner E."/>
        </authorList>
    </citation>
    <scope>NUCLEOTIDE SEQUENCE</scope>
    <source>
        <strain evidence="2">VTCC 930004</strain>
    </source>
</reference>
<feature type="transmembrane region" description="Helical" evidence="1">
    <location>
        <begin position="240"/>
        <end position="259"/>
    </location>
</feature>
<accession>A0A9W8MK32</accession>
<feature type="transmembrane region" description="Helical" evidence="1">
    <location>
        <begin position="126"/>
        <end position="145"/>
    </location>
</feature>
<evidence type="ECO:0000313" key="2">
    <source>
        <dbReference type="EMBL" id="KAJ2931958.1"/>
    </source>
</evidence>
<dbReference type="AlphaFoldDB" id="A0A9W8MK32"/>
<feature type="transmembrane region" description="Helical" evidence="1">
    <location>
        <begin position="17"/>
        <end position="43"/>
    </location>
</feature>
<gene>
    <name evidence="2" type="ORF">H1R20_g5145</name>
</gene>
<feature type="transmembrane region" description="Helical" evidence="1">
    <location>
        <begin position="55"/>
        <end position="79"/>
    </location>
</feature>
<dbReference type="EMBL" id="JANBPK010000789">
    <property type="protein sequence ID" value="KAJ2931958.1"/>
    <property type="molecule type" value="Genomic_DNA"/>
</dbReference>
<keyword evidence="1" id="KW-0812">Transmembrane</keyword>